<protein>
    <submittedName>
        <fullName evidence="7">Putative nuclear matrix constituent protein 1-like protein</fullName>
    </submittedName>
</protein>
<evidence type="ECO:0000256" key="3">
    <source>
        <dbReference type="ARBA" id="ARBA00024186"/>
    </source>
</evidence>
<feature type="compositionally biased region" description="Basic and acidic residues" evidence="6">
    <location>
        <begin position="806"/>
        <end position="837"/>
    </location>
</feature>
<dbReference type="AlphaFoldDB" id="A0A1J3IAE7"/>
<feature type="compositionally biased region" description="Basic residues" evidence="6">
    <location>
        <begin position="787"/>
        <end position="797"/>
    </location>
</feature>
<dbReference type="EMBL" id="GEVL01000965">
    <property type="protein sequence ID" value="JAU76376.1"/>
    <property type="molecule type" value="Transcribed_RNA"/>
</dbReference>
<evidence type="ECO:0000256" key="4">
    <source>
        <dbReference type="ARBA" id="ARBA00024208"/>
    </source>
</evidence>
<feature type="compositionally biased region" description="Polar residues" evidence="6">
    <location>
        <begin position="1"/>
        <end position="11"/>
    </location>
</feature>
<feature type="compositionally biased region" description="Acidic residues" evidence="6">
    <location>
        <begin position="983"/>
        <end position="993"/>
    </location>
</feature>
<evidence type="ECO:0000256" key="5">
    <source>
        <dbReference type="SAM" id="Coils"/>
    </source>
</evidence>
<dbReference type="GO" id="GO:0006997">
    <property type="term" value="P:nucleus organization"/>
    <property type="evidence" value="ECO:0007669"/>
    <property type="project" value="InterPro"/>
</dbReference>
<sequence>MFTLQKNPWSSTDRKGKSVAFADEITTPSPPMGFRREDDSRFGAAMVDDWRKFKEVGLLDEASLERKDIDALLEKNLKLEKELFDYQHNMGLLLIEKKKWTSENEKLQQAFDEANEILKRERTSNLIALNESEKREEKLRKSLISEKQFAAELERDLKYLQQEHSVVKSTSEAKLAEANALVMGTKENSLEVDRKRALAEEKLAVISRKSSELEKKLKDVETHEKLLQREHLSLVTEREAHEAVFYKQREDLSEWEKKLTLEEKRLSEAKRSIDHIEERNTESERSIKKKEKTLGEMQQKTDIAKSELKEREEVIKVMLDDIFVKEKEFEAMKTKVDMKEKELHELEEKLIAREQIEMGKLLDDQKAVLNSRRQEFEMELKQMRISLDGELEKMKGEIEQLRDEISHKGEQLGKREESVKEKEKELEARLKAVKEKEKSLKTEEKKLHMENERLLEDKESLRKLKDEIEEIGAETTKQESRIRKDHESLKITKEERLQFLRLQSELKQQIDRVKQDQELLLKEREELKQDKGKFEKEWEALDEKKTDISREQKEVTEEKEKLRILQISEKHRLQREEMMTSRDNVKKELDDVEDLEKQRRNLDMELQKQEEHNDNITYVKMLAEKEMEELQYEKLALNQQREEISVEKKKLKEQFVDLFKDVGQVDELRISLKEQRDELCSAKERFIVFLRDIKICDVCSVKFKKFIHPNRVADKLSEDSKSTSLIATLAAAKQPEDSLHTSDIETLRRVAGEDHEPSASEQSFTESKIKGGPAVSLQSEIKSDKPRRGRAKGKSVRGRSQVTEAASRDSKPSKAETPRKRQREHVSRMTESEHGAGDSDDGVDSMATGGRKKKRQTAIPVSQTPGQSRYYLRRHRNVGTKEDKAQASTGAMEKQESVNGDIRTVPSPEDNLTPRQGENRENGKAEILVETVTVTHEEIVEVEEETEFKDNNTGKKPVKDRLLEAERKEHGEEDDGNFSMIQEENEEEEEEETERPGEASIGKKIWVFFTT</sequence>
<comment type="similarity">
    <text evidence="4">Belongs to the CRWN family.</text>
</comment>
<keyword evidence="2" id="KW-0539">Nucleus</keyword>
<comment type="subcellular location">
    <subcellularLocation>
        <location evidence="3">Nucleus lamina</location>
    </subcellularLocation>
</comment>
<organism evidence="7">
    <name type="scientific">Noccaea caerulescens</name>
    <name type="common">Alpine penny-cress</name>
    <name type="synonym">Thlaspi caerulescens</name>
    <dbReference type="NCBI Taxonomy" id="107243"/>
    <lineage>
        <taxon>Eukaryota</taxon>
        <taxon>Viridiplantae</taxon>
        <taxon>Streptophyta</taxon>
        <taxon>Embryophyta</taxon>
        <taxon>Tracheophyta</taxon>
        <taxon>Spermatophyta</taxon>
        <taxon>Magnoliopsida</taxon>
        <taxon>eudicotyledons</taxon>
        <taxon>Gunneridae</taxon>
        <taxon>Pentapetalae</taxon>
        <taxon>rosids</taxon>
        <taxon>malvids</taxon>
        <taxon>Brassicales</taxon>
        <taxon>Brassicaceae</taxon>
        <taxon>Coluteocarpeae</taxon>
        <taxon>Noccaea</taxon>
    </lineage>
</organism>
<feature type="coiled-coil region" evidence="5">
    <location>
        <begin position="62"/>
        <end position="124"/>
    </location>
</feature>
<dbReference type="InterPro" id="IPR040418">
    <property type="entry name" value="CRWN"/>
</dbReference>
<feature type="coiled-coil region" evidence="5">
    <location>
        <begin position="384"/>
        <end position="654"/>
    </location>
</feature>
<feature type="compositionally biased region" description="Basic and acidic residues" evidence="6">
    <location>
        <begin position="948"/>
        <end position="971"/>
    </location>
</feature>
<accession>A0A1J3IAE7</accession>
<dbReference type="PANTHER" id="PTHR31908">
    <property type="entry name" value="PROTEIN CROWDED NUCLEI 4"/>
    <property type="match status" value="1"/>
</dbReference>
<evidence type="ECO:0000313" key="7">
    <source>
        <dbReference type="EMBL" id="JAU76376.1"/>
    </source>
</evidence>
<keyword evidence="1 5" id="KW-0175">Coiled coil</keyword>
<gene>
    <name evidence="7" type="ORF">LE_TR17942_c0_g1_i1_g.57763</name>
</gene>
<feature type="region of interest" description="Disordered" evidence="6">
    <location>
        <begin position="272"/>
        <end position="305"/>
    </location>
</feature>
<evidence type="ECO:0000256" key="2">
    <source>
        <dbReference type="ARBA" id="ARBA00023242"/>
    </source>
</evidence>
<feature type="compositionally biased region" description="Basic and acidic residues" evidence="6">
    <location>
        <begin position="272"/>
        <end position="286"/>
    </location>
</feature>
<proteinExistence type="inferred from homology"/>
<dbReference type="GO" id="GO:0005652">
    <property type="term" value="C:nuclear lamina"/>
    <property type="evidence" value="ECO:0007669"/>
    <property type="project" value="UniProtKB-SubCell"/>
</dbReference>
<feature type="region of interest" description="Disordered" evidence="6">
    <location>
        <begin position="943"/>
        <end position="1011"/>
    </location>
</feature>
<feature type="coiled-coil region" evidence="5">
    <location>
        <begin position="329"/>
        <end position="356"/>
    </location>
</feature>
<evidence type="ECO:0000256" key="6">
    <source>
        <dbReference type="SAM" id="MobiDB-lite"/>
    </source>
</evidence>
<feature type="region of interest" description="Disordered" evidence="6">
    <location>
        <begin position="1"/>
        <end position="37"/>
    </location>
</feature>
<reference evidence="7" key="1">
    <citation type="submission" date="2016-07" db="EMBL/GenBank/DDBJ databases">
        <title>De novo transcriptome assembly of four accessions of the metal hyperaccumulator plant Noccaea caerulescens.</title>
        <authorList>
            <person name="Blande D."/>
            <person name="Halimaa P."/>
            <person name="Tervahauta A.I."/>
            <person name="Aarts M.G."/>
            <person name="Karenlampi S.O."/>
        </authorList>
    </citation>
    <scope>NUCLEOTIDE SEQUENCE</scope>
</reference>
<name>A0A1J3IAE7_NOCCA</name>
<feature type="region of interest" description="Disordered" evidence="6">
    <location>
        <begin position="751"/>
        <end position="925"/>
    </location>
</feature>
<dbReference type="PANTHER" id="PTHR31908:SF9">
    <property type="entry name" value="PROTEIN CROWDED NUCLEI 3"/>
    <property type="match status" value="1"/>
</dbReference>
<evidence type="ECO:0000256" key="1">
    <source>
        <dbReference type="ARBA" id="ARBA00023054"/>
    </source>
</evidence>